<protein>
    <submittedName>
        <fullName evidence="1">Uncharacterized protein</fullName>
    </submittedName>
</protein>
<name>A0ABU4BKG9_9NOCA</name>
<accession>A0ABU4BKG9</accession>
<dbReference type="RefSeq" id="WP_317566729.1">
    <property type="nucleotide sequence ID" value="NZ_JAWLJX010000018.1"/>
</dbReference>
<comment type="caution">
    <text evidence="1">The sequence shown here is derived from an EMBL/GenBank/DDBJ whole genome shotgun (WGS) entry which is preliminary data.</text>
</comment>
<proteinExistence type="predicted"/>
<sequence length="57" mass="6297">MGDPAASVVQGLSAGLLKFMRSTWMILTDGLAHDLDVSEAQRRLPAKNEEFTRRPLV</sequence>
<reference evidence="1 2" key="1">
    <citation type="submission" date="2023-10" db="EMBL/GenBank/DDBJ databases">
        <title>Development of a sustainable strategy for remediation of hydrocarbon-contaminated territories based on the waste exchange concept.</title>
        <authorList>
            <person name="Krivoruchko A."/>
        </authorList>
    </citation>
    <scope>NUCLEOTIDE SEQUENCE [LARGE SCALE GENOMIC DNA]</scope>
    <source>
        <strain evidence="1 2">IEGM 1323</strain>
    </source>
</reference>
<dbReference type="EMBL" id="JAWLJX010000018">
    <property type="protein sequence ID" value="MDV6264712.1"/>
    <property type="molecule type" value="Genomic_DNA"/>
</dbReference>
<evidence type="ECO:0000313" key="1">
    <source>
        <dbReference type="EMBL" id="MDV6264712.1"/>
    </source>
</evidence>
<keyword evidence="2" id="KW-1185">Reference proteome</keyword>
<dbReference type="Proteomes" id="UP001185755">
    <property type="component" value="Unassembled WGS sequence"/>
</dbReference>
<gene>
    <name evidence="1" type="ORF">R3P96_25540</name>
</gene>
<organism evidence="1 2">
    <name type="scientific">Rhodococcoides yunnanense</name>
    <dbReference type="NCBI Taxonomy" id="278209"/>
    <lineage>
        <taxon>Bacteria</taxon>
        <taxon>Bacillati</taxon>
        <taxon>Actinomycetota</taxon>
        <taxon>Actinomycetes</taxon>
        <taxon>Mycobacteriales</taxon>
        <taxon>Nocardiaceae</taxon>
        <taxon>Rhodococcoides</taxon>
    </lineage>
</organism>
<evidence type="ECO:0000313" key="2">
    <source>
        <dbReference type="Proteomes" id="UP001185755"/>
    </source>
</evidence>